<name>A0A6G1KYH5_9PEZI</name>
<dbReference type="Pfam" id="PF08031">
    <property type="entry name" value="BBE"/>
    <property type="match status" value="1"/>
</dbReference>
<evidence type="ECO:0000313" key="6">
    <source>
        <dbReference type="EMBL" id="KAF2765470.1"/>
    </source>
</evidence>
<sequence length="173" mass="19380">MPIREELLTQQLAEFDRFTKQAPDAAATMVAWELYDPSVVVEKDNGSFANRGYHLNSLIMPMWSDPANDQQCRQWARERSLDFKKELEVHGMSTSKGIEGGASVRGHKGGVLLYGNYDQYDEISKDIFGDSYERLQALKAKYDPTNVFNKLFPITPAAEANGHAGSEAVFEIA</sequence>
<proteinExistence type="predicted"/>
<dbReference type="InterPro" id="IPR012951">
    <property type="entry name" value="BBE"/>
</dbReference>
<keyword evidence="7" id="KW-1185">Reference proteome</keyword>
<evidence type="ECO:0000256" key="4">
    <source>
        <dbReference type="ARBA" id="ARBA00023002"/>
    </source>
</evidence>
<evidence type="ECO:0000256" key="2">
    <source>
        <dbReference type="ARBA" id="ARBA00022630"/>
    </source>
</evidence>
<keyword evidence="3" id="KW-0274">FAD</keyword>
<dbReference type="PANTHER" id="PTHR42973:SF39">
    <property type="entry name" value="FAD-BINDING PCMH-TYPE DOMAIN-CONTAINING PROTEIN"/>
    <property type="match status" value="1"/>
</dbReference>
<keyword evidence="2" id="KW-0285">Flavoprotein</keyword>
<evidence type="ECO:0000313" key="7">
    <source>
        <dbReference type="Proteomes" id="UP000799436"/>
    </source>
</evidence>
<feature type="domain" description="Berberine/berberine-like" evidence="5">
    <location>
        <begin position="114"/>
        <end position="149"/>
    </location>
</feature>
<dbReference type="InterPro" id="IPR016169">
    <property type="entry name" value="FAD-bd_PCMH_sub2"/>
</dbReference>
<keyword evidence="4" id="KW-0560">Oxidoreductase</keyword>
<evidence type="ECO:0000256" key="3">
    <source>
        <dbReference type="ARBA" id="ARBA00022827"/>
    </source>
</evidence>
<gene>
    <name evidence="6" type="ORF">EJ03DRAFT_330940</name>
</gene>
<accession>A0A6G1KYH5</accession>
<dbReference type="Gene3D" id="3.30.465.10">
    <property type="match status" value="1"/>
</dbReference>
<dbReference type="Gene3D" id="3.40.462.20">
    <property type="match status" value="1"/>
</dbReference>
<protein>
    <recommendedName>
        <fullName evidence="5">Berberine/berberine-like domain-containing protein</fullName>
    </recommendedName>
</protein>
<evidence type="ECO:0000259" key="5">
    <source>
        <dbReference type="Pfam" id="PF08031"/>
    </source>
</evidence>
<evidence type="ECO:0000256" key="1">
    <source>
        <dbReference type="ARBA" id="ARBA00001974"/>
    </source>
</evidence>
<dbReference type="InterPro" id="IPR050416">
    <property type="entry name" value="FAD-linked_Oxidoreductase"/>
</dbReference>
<organism evidence="6 7">
    <name type="scientific">Teratosphaeria nubilosa</name>
    <dbReference type="NCBI Taxonomy" id="161662"/>
    <lineage>
        <taxon>Eukaryota</taxon>
        <taxon>Fungi</taxon>
        <taxon>Dikarya</taxon>
        <taxon>Ascomycota</taxon>
        <taxon>Pezizomycotina</taxon>
        <taxon>Dothideomycetes</taxon>
        <taxon>Dothideomycetidae</taxon>
        <taxon>Mycosphaerellales</taxon>
        <taxon>Teratosphaeriaceae</taxon>
        <taxon>Teratosphaeria</taxon>
    </lineage>
</organism>
<comment type="cofactor">
    <cofactor evidence="1">
        <name>FAD</name>
        <dbReference type="ChEBI" id="CHEBI:57692"/>
    </cofactor>
</comment>
<dbReference type="AlphaFoldDB" id="A0A6G1KYH5"/>
<dbReference type="PANTHER" id="PTHR42973">
    <property type="entry name" value="BINDING OXIDOREDUCTASE, PUTATIVE (AFU_ORTHOLOGUE AFUA_1G17690)-RELATED"/>
    <property type="match status" value="1"/>
</dbReference>
<dbReference type="GO" id="GO:0050660">
    <property type="term" value="F:flavin adenine dinucleotide binding"/>
    <property type="evidence" value="ECO:0007669"/>
    <property type="project" value="InterPro"/>
</dbReference>
<dbReference type="GO" id="GO:0016491">
    <property type="term" value="F:oxidoreductase activity"/>
    <property type="evidence" value="ECO:0007669"/>
    <property type="project" value="UniProtKB-KW"/>
</dbReference>
<dbReference type="EMBL" id="ML995891">
    <property type="protein sequence ID" value="KAF2765470.1"/>
    <property type="molecule type" value="Genomic_DNA"/>
</dbReference>
<reference evidence="6" key="1">
    <citation type="journal article" date="2020" name="Stud. Mycol.">
        <title>101 Dothideomycetes genomes: a test case for predicting lifestyles and emergence of pathogens.</title>
        <authorList>
            <person name="Haridas S."/>
            <person name="Albert R."/>
            <person name="Binder M."/>
            <person name="Bloem J."/>
            <person name="Labutti K."/>
            <person name="Salamov A."/>
            <person name="Andreopoulos B."/>
            <person name="Baker S."/>
            <person name="Barry K."/>
            <person name="Bills G."/>
            <person name="Bluhm B."/>
            <person name="Cannon C."/>
            <person name="Castanera R."/>
            <person name="Culley D."/>
            <person name="Daum C."/>
            <person name="Ezra D."/>
            <person name="Gonzalez J."/>
            <person name="Henrissat B."/>
            <person name="Kuo A."/>
            <person name="Liang C."/>
            <person name="Lipzen A."/>
            <person name="Lutzoni F."/>
            <person name="Magnuson J."/>
            <person name="Mondo S."/>
            <person name="Nolan M."/>
            <person name="Ohm R."/>
            <person name="Pangilinan J."/>
            <person name="Park H.-J."/>
            <person name="Ramirez L."/>
            <person name="Alfaro M."/>
            <person name="Sun H."/>
            <person name="Tritt A."/>
            <person name="Yoshinaga Y."/>
            <person name="Zwiers L.-H."/>
            <person name="Turgeon B."/>
            <person name="Goodwin S."/>
            <person name="Spatafora J."/>
            <person name="Crous P."/>
            <person name="Grigoriev I."/>
        </authorList>
    </citation>
    <scope>NUCLEOTIDE SEQUENCE</scope>
    <source>
        <strain evidence="6">CBS 116005</strain>
    </source>
</reference>
<dbReference type="OrthoDB" id="415825at2759"/>
<dbReference type="Proteomes" id="UP000799436">
    <property type="component" value="Unassembled WGS sequence"/>
</dbReference>